<name>A0A1W1BMF9_9ZZZZ</name>
<evidence type="ECO:0000256" key="2">
    <source>
        <dbReference type="ARBA" id="ARBA00022692"/>
    </source>
</evidence>
<keyword evidence="4" id="KW-0472">Membrane</keyword>
<evidence type="ECO:0000256" key="3">
    <source>
        <dbReference type="ARBA" id="ARBA00022989"/>
    </source>
</evidence>
<evidence type="ECO:0000256" key="4">
    <source>
        <dbReference type="ARBA" id="ARBA00023136"/>
    </source>
</evidence>
<reference evidence="6" key="1">
    <citation type="submission" date="2016-10" db="EMBL/GenBank/DDBJ databases">
        <authorList>
            <person name="de Groot N.N."/>
        </authorList>
    </citation>
    <scope>NUCLEOTIDE SEQUENCE</scope>
</reference>
<dbReference type="InterPro" id="IPR029095">
    <property type="entry name" value="NarX-like_N"/>
</dbReference>
<evidence type="ECO:0000259" key="5">
    <source>
        <dbReference type="Pfam" id="PF13675"/>
    </source>
</evidence>
<dbReference type="Pfam" id="PF13675">
    <property type="entry name" value="PilJ"/>
    <property type="match status" value="1"/>
</dbReference>
<organism evidence="6">
    <name type="scientific">hydrothermal vent metagenome</name>
    <dbReference type="NCBI Taxonomy" id="652676"/>
    <lineage>
        <taxon>unclassified sequences</taxon>
        <taxon>metagenomes</taxon>
        <taxon>ecological metagenomes</taxon>
    </lineage>
</organism>
<gene>
    <name evidence="6" type="ORF">MNB_SV-6-716</name>
</gene>
<comment type="subcellular location">
    <subcellularLocation>
        <location evidence="1">Membrane</location>
        <topology evidence="1">Multi-pass membrane protein</topology>
    </subcellularLocation>
</comment>
<protein>
    <submittedName>
        <fullName evidence="6">Nitric oxide-responding transcriptional regulator Dnr (Crp/Fnr family)</fullName>
    </submittedName>
</protein>
<proteinExistence type="predicted"/>
<keyword evidence="2" id="KW-0812">Transmembrane</keyword>
<accession>A0A1W1BMF9</accession>
<sequence>MLARGKVVRKFGFALLAIFFYSQFAIAAATASKISAVELIDMAGKQRVLSQMIAKDYLYKGADVAVNKSSKQLAKTLKESLYIQQKLKESISDPRIVNLISFVEMNFQDISAKTKEKFNTDNAQYVLDLSESMLEGNEYIMTSLQKSSGAKTSKLIDMSARQAMLSQRIAKYYIAYQLGIKDDNTIKQMNKAVEAFSKAHKLLMSNKTNTPELNAKLKKIDRLWSVVYKFYLDIEMGGLPLIVYNTTDEITKNMNEITSLYVKLK</sequence>
<keyword evidence="3" id="KW-1133">Transmembrane helix</keyword>
<evidence type="ECO:0000313" key="6">
    <source>
        <dbReference type="EMBL" id="SFV54672.1"/>
    </source>
</evidence>
<dbReference type="AlphaFoldDB" id="A0A1W1BMF9"/>
<dbReference type="GO" id="GO:0016020">
    <property type="term" value="C:membrane"/>
    <property type="evidence" value="ECO:0007669"/>
    <property type="project" value="UniProtKB-SubCell"/>
</dbReference>
<evidence type="ECO:0000256" key="1">
    <source>
        <dbReference type="ARBA" id="ARBA00004141"/>
    </source>
</evidence>
<feature type="domain" description="NarX-like N-terminal" evidence="5">
    <location>
        <begin position="151"/>
        <end position="227"/>
    </location>
</feature>
<dbReference type="EMBL" id="FPHC01000035">
    <property type="protein sequence ID" value="SFV54672.1"/>
    <property type="molecule type" value="Genomic_DNA"/>
</dbReference>